<organism evidence="3 4">
    <name type="scientific">Streptomyces evansiae</name>
    <dbReference type="NCBI Taxonomy" id="3075535"/>
    <lineage>
        <taxon>Bacteria</taxon>
        <taxon>Bacillati</taxon>
        <taxon>Actinomycetota</taxon>
        <taxon>Actinomycetes</taxon>
        <taxon>Kitasatosporales</taxon>
        <taxon>Streptomycetaceae</taxon>
        <taxon>Streptomyces</taxon>
    </lineage>
</organism>
<dbReference type="PANTHER" id="PTHR43037:SF5">
    <property type="entry name" value="FERULOYL ESTERASE"/>
    <property type="match status" value="1"/>
</dbReference>
<reference evidence="4" key="1">
    <citation type="submission" date="2023-07" db="EMBL/GenBank/DDBJ databases">
        <title>30 novel species of actinomycetes from the DSMZ collection.</title>
        <authorList>
            <person name="Nouioui I."/>
        </authorList>
    </citation>
    <scope>NUCLEOTIDE SEQUENCE [LARGE SCALE GENOMIC DNA]</scope>
    <source>
        <strain evidence="4">DSM 41982</strain>
    </source>
</reference>
<evidence type="ECO:0000256" key="2">
    <source>
        <dbReference type="ARBA" id="ARBA00022801"/>
    </source>
</evidence>
<comment type="caution">
    <text evidence="3">The sequence shown here is derived from an EMBL/GenBank/DDBJ whole genome shotgun (WGS) entry which is preliminary data.</text>
</comment>
<proteinExistence type="predicted"/>
<evidence type="ECO:0000313" key="3">
    <source>
        <dbReference type="EMBL" id="MDT0414685.1"/>
    </source>
</evidence>
<gene>
    <name evidence="3" type="ORF">RM574_04210</name>
</gene>
<name>A0ABD5DZQ3_9ACTN</name>
<evidence type="ECO:0000313" key="4">
    <source>
        <dbReference type="Proteomes" id="UP001183607"/>
    </source>
</evidence>
<dbReference type="SUPFAM" id="SSF53474">
    <property type="entry name" value="alpha/beta-Hydrolases"/>
    <property type="match status" value="1"/>
</dbReference>
<dbReference type="PANTHER" id="PTHR43037">
    <property type="entry name" value="UNNAMED PRODUCT-RELATED"/>
    <property type="match status" value="1"/>
</dbReference>
<dbReference type="GO" id="GO:0016787">
    <property type="term" value="F:hydrolase activity"/>
    <property type="evidence" value="ECO:0007669"/>
    <property type="project" value="UniProtKB-KW"/>
</dbReference>
<dbReference type="EMBL" id="JAVRER010000005">
    <property type="protein sequence ID" value="MDT0414685.1"/>
    <property type="molecule type" value="Genomic_DNA"/>
</dbReference>
<dbReference type="AlphaFoldDB" id="A0ABD5DZQ3"/>
<sequence length="288" mass="31297">MTSPRPLSPWDFPPGHPGTALLTGATPQFALSTDPRFSFCLQVPRRHTPDGPPRPLVVVVHGTGRRSQALRDAFADFAEWHDCVVLAPLFPAGIDGPDDVDGYKLLSPSGYRADALLLAMVEEAAARWHIRTDRFHLHGFSGGGQFAHRFACLHPGRLASLSVGAPGRVTPFDPATPWPRGTADAKRLFGHEADPARLREVPVQFVIGADDTRTEELAPGDEAPTVHRLARLRALRANWHDHGIASRLDTVPGTGHDHFAVLPAVRDFLAECVDDRGGRRQGRCSTGP</sequence>
<dbReference type="InterPro" id="IPR029058">
    <property type="entry name" value="AB_hydrolase_fold"/>
</dbReference>
<dbReference type="Proteomes" id="UP001183607">
    <property type="component" value="Unassembled WGS sequence"/>
</dbReference>
<dbReference type="RefSeq" id="WP_311676644.1">
    <property type="nucleotide sequence ID" value="NZ_JAVRER010000005.1"/>
</dbReference>
<accession>A0ABD5DZQ3</accession>
<keyword evidence="1" id="KW-0732">Signal</keyword>
<dbReference type="Gene3D" id="3.40.50.1820">
    <property type="entry name" value="alpha/beta hydrolase"/>
    <property type="match status" value="1"/>
</dbReference>
<evidence type="ECO:0000256" key="1">
    <source>
        <dbReference type="ARBA" id="ARBA00022729"/>
    </source>
</evidence>
<protein>
    <submittedName>
        <fullName evidence="3">Poly(Aspartic acid) hydrolase</fullName>
    </submittedName>
</protein>
<keyword evidence="2 3" id="KW-0378">Hydrolase</keyword>
<dbReference type="InterPro" id="IPR050955">
    <property type="entry name" value="Plant_Biomass_Hydrol_Est"/>
</dbReference>